<dbReference type="Proteomes" id="UP000230729">
    <property type="component" value="Unassembled WGS sequence"/>
</dbReference>
<keyword evidence="5" id="KW-0378">Hydrolase</keyword>
<dbReference type="Gene3D" id="1.10.287.1120">
    <property type="entry name" value="Bipartite methylase S protein"/>
    <property type="match status" value="1"/>
</dbReference>
<accession>A0A2G9ZNH5</accession>
<dbReference type="PANTHER" id="PTHR30408">
    <property type="entry name" value="TYPE-1 RESTRICTION ENZYME ECOKI SPECIFICITY PROTEIN"/>
    <property type="match status" value="1"/>
</dbReference>
<evidence type="ECO:0000256" key="1">
    <source>
        <dbReference type="ARBA" id="ARBA00010923"/>
    </source>
</evidence>
<evidence type="ECO:0000313" key="5">
    <source>
        <dbReference type="EMBL" id="PIP33888.1"/>
    </source>
</evidence>
<keyword evidence="3" id="KW-0238">DNA-binding</keyword>
<dbReference type="PANTHER" id="PTHR30408:SF12">
    <property type="entry name" value="TYPE I RESTRICTION ENZYME MJAVIII SPECIFICITY SUBUNIT"/>
    <property type="match status" value="1"/>
</dbReference>
<protein>
    <submittedName>
        <fullName evidence="5">Restriction endonuclease subunit S</fullName>
    </submittedName>
</protein>
<dbReference type="Gene3D" id="3.90.220.20">
    <property type="entry name" value="DNA methylase specificity domains"/>
    <property type="match status" value="1"/>
</dbReference>
<dbReference type="EMBL" id="PCSD01000042">
    <property type="protein sequence ID" value="PIP33888.1"/>
    <property type="molecule type" value="Genomic_DNA"/>
</dbReference>
<keyword evidence="2" id="KW-0680">Restriction system</keyword>
<dbReference type="SUPFAM" id="SSF116734">
    <property type="entry name" value="DNA methylase specificity domain"/>
    <property type="match status" value="1"/>
</dbReference>
<dbReference type="GO" id="GO:0009307">
    <property type="term" value="P:DNA restriction-modification system"/>
    <property type="evidence" value="ECO:0007669"/>
    <property type="project" value="UniProtKB-KW"/>
</dbReference>
<comment type="caution">
    <text evidence="5">The sequence shown here is derived from an EMBL/GenBank/DDBJ whole genome shotgun (WGS) entry which is preliminary data.</text>
</comment>
<dbReference type="GO" id="GO:0004519">
    <property type="term" value="F:endonuclease activity"/>
    <property type="evidence" value="ECO:0007669"/>
    <property type="project" value="UniProtKB-KW"/>
</dbReference>
<evidence type="ECO:0000256" key="2">
    <source>
        <dbReference type="ARBA" id="ARBA00022747"/>
    </source>
</evidence>
<keyword evidence="5" id="KW-0255">Endonuclease</keyword>
<evidence type="ECO:0000256" key="3">
    <source>
        <dbReference type="ARBA" id="ARBA00023125"/>
    </source>
</evidence>
<proteinExistence type="inferred from homology"/>
<dbReference type="AlphaFoldDB" id="A0A2G9ZNH5"/>
<feature type="domain" description="Type I restriction modification DNA specificity" evidence="4">
    <location>
        <begin position="70"/>
        <end position="158"/>
    </location>
</feature>
<evidence type="ECO:0000259" key="4">
    <source>
        <dbReference type="Pfam" id="PF01420"/>
    </source>
</evidence>
<dbReference type="Pfam" id="PF01420">
    <property type="entry name" value="Methylase_S"/>
    <property type="match status" value="1"/>
</dbReference>
<sequence length="187" mass="21058">MTGKTKIDFGCGDGLYIPFMNIMSNPVIDQSFVESVIIRPGENQNKAQKGDLFFNGSSETPEEVGMCSVLLDDIPSLYLNSFCFGFRFNNDVNASGLYFAYYFRSTAGRQLIFSLAQGATRYNLSKTNFLNLVVLFPDNKEQEAMAGFFYDIDEEIKKLNAKLAKCQKLKIGMMQQLLTGKIRLIDN</sequence>
<dbReference type="InterPro" id="IPR044946">
    <property type="entry name" value="Restrct_endonuc_typeI_TRD_sf"/>
</dbReference>
<name>A0A2G9ZNH5_9BACT</name>
<dbReference type="InterPro" id="IPR000055">
    <property type="entry name" value="Restrct_endonuc_typeI_TRD"/>
</dbReference>
<evidence type="ECO:0000313" key="6">
    <source>
        <dbReference type="Proteomes" id="UP000230729"/>
    </source>
</evidence>
<organism evidence="5 6">
    <name type="scientific">Candidatus Falkowbacteria bacterium CG23_combo_of_CG06-09_8_20_14_all_49_15</name>
    <dbReference type="NCBI Taxonomy" id="1974572"/>
    <lineage>
        <taxon>Bacteria</taxon>
        <taxon>Candidatus Falkowiibacteriota</taxon>
    </lineage>
</organism>
<dbReference type="GO" id="GO:0003677">
    <property type="term" value="F:DNA binding"/>
    <property type="evidence" value="ECO:0007669"/>
    <property type="project" value="UniProtKB-KW"/>
</dbReference>
<dbReference type="InterPro" id="IPR052021">
    <property type="entry name" value="Type-I_RS_S_subunit"/>
</dbReference>
<gene>
    <name evidence="5" type="ORF">COX22_02020</name>
</gene>
<keyword evidence="5" id="KW-0540">Nuclease</keyword>
<reference evidence="5 6" key="1">
    <citation type="submission" date="2017-09" db="EMBL/GenBank/DDBJ databases">
        <title>Depth-based differentiation of microbial function through sediment-hosted aquifers and enrichment of novel symbionts in the deep terrestrial subsurface.</title>
        <authorList>
            <person name="Probst A.J."/>
            <person name="Ladd B."/>
            <person name="Jarett J.K."/>
            <person name="Geller-Mcgrath D.E."/>
            <person name="Sieber C.M."/>
            <person name="Emerson J.B."/>
            <person name="Anantharaman K."/>
            <person name="Thomas B.C."/>
            <person name="Malmstrom R."/>
            <person name="Stieglmeier M."/>
            <person name="Klingl A."/>
            <person name="Woyke T."/>
            <person name="Ryan C.M."/>
            <person name="Banfield J.F."/>
        </authorList>
    </citation>
    <scope>NUCLEOTIDE SEQUENCE [LARGE SCALE GENOMIC DNA]</scope>
    <source>
        <strain evidence="5">CG23_combo_of_CG06-09_8_20_14_all_49_15</strain>
    </source>
</reference>
<comment type="similarity">
    <text evidence="1">Belongs to the type-I restriction system S methylase family.</text>
</comment>